<proteinExistence type="predicted"/>
<evidence type="ECO:0000313" key="4">
    <source>
        <dbReference type="Proteomes" id="UP001562357"/>
    </source>
</evidence>
<keyword evidence="1" id="KW-0808">Transferase</keyword>
<keyword evidence="1" id="KW-0378">Hydrolase</keyword>
<accession>A0ABQ0CUC0</accession>
<evidence type="ECO:0000256" key="2">
    <source>
        <dbReference type="SAM" id="SignalP"/>
    </source>
</evidence>
<protein>
    <recommendedName>
        <fullName evidence="1">Glutathione hydrolase</fullName>
        <ecNumber evidence="1">2.3.2.2</ecNumber>
        <ecNumber evidence="1">3.4.19.13</ecNumber>
    </recommendedName>
    <alternativeName>
        <fullName evidence="1">Gamma-glutamyltransferase</fullName>
    </alternativeName>
    <alternativeName>
        <fullName evidence="1">Gamma-glutamyltranspeptidase</fullName>
    </alternativeName>
</protein>
<dbReference type="Gene3D" id="1.10.246.130">
    <property type="match status" value="1"/>
</dbReference>
<comment type="catalytic activity">
    <reaction evidence="1">
        <text>an N-terminal (5-L-glutamyl)-[peptide] + an alpha-amino acid = 5-L-glutamyl amino acid + an N-terminal L-alpha-aminoacyl-[peptide]</text>
        <dbReference type="Rhea" id="RHEA:23904"/>
        <dbReference type="Rhea" id="RHEA-COMP:9780"/>
        <dbReference type="Rhea" id="RHEA-COMP:9795"/>
        <dbReference type="ChEBI" id="CHEBI:77644"/>
        <dbReference type="ChEBI" id="CHEBI:78597"/>
        <dbReference type="ChEBI" id="CHEBI:78599"/>
        <dbReference type="ChEBI" id="CHEBI:78608"/>
        <dbReference type="EC" id="2.3.2.2"/>
    </reaction>
</comment>
<dbReference type="Gene3D" id="3.60.20.40">
    <property type="match status" value="1"/>
</dbReference>
<keyword evidence="4" id="KW-1185">Reference proteome</keyword>
<comment type="catalytic activity">
    <reaction evidence="1">
        <text>glutathione + H2O = L-cysteinylglycine + L-glutamate</text>
        <dbReference type="Rhea" id="RHEA:28807"/>
        <dbReference type="ChEBI" id="CHEBI:15377"/>
        <dbReference type="ChEBI" id="CHEBI:29985"/>
        <dbReference type="ChEBI" id="CHEBI:57925"/>
        <dbReference type="ChEBI" id="CHEBI:61694"/>
        <dbReference type="EC" id="3.4.19.13"/>
    </reaction>
</comment>
<dbReference type="SUPFAM" id="SSF56235">
    <property type="entry name" value="N-terminal nucleophile aminohydrolases (Ntn hydrolases)"/>
    <property type="match status" value="1"/>
</dbReference>
<comment type="pathway">
    <text evidence="1">Sulfur metabolism; glutathione metabolism.</text>
</comment>
<dbReference type="InterPro" id="IPR043137">
    <property type="entry name" value="GGT_ssub_C"/>
</dbReference>
<dbReference type="EC" id="2.3.2.2" evidence="1"/>
<name>A0ABQ0CUC0_9HYPO</name>
<dbReference type="PANTHER" id="PTHR11686:SF62">
    <property type="entry name" value="GLUTATHIONE HYDROLASE"/>
    <property type="match status" value="1"/>
</dbReference>
<dbReference type="PRINTS" id="PR01210">
    <property type="entry name" value="GGTRANSPTASE"/>
</dbReference>
<dbReference type="EMBL" id="BAAFGZ010000243">
    <property type="protein sequence ID" value="GAB0137046.1"/>
    <property type="molecule type" value="Genomic_DNA"/>
</dbReference>
<feature type="signal peptide" evidence="2">
    <location>
        <begin position="1"/>
        <end position="26"/>
    </location>
</feature>
<dbReference type="Proteomes" id="UP001562357">
    <property type="component" value="Unassembled WGS sequence"/>
</dbReference>
<dbReference type="InterPro" id="IPR000101">
    <property type="entry name" value="GGT_peptidase"/>
</dbReference>
<comment type="caution">
    <text evidence="3">The sequence shown here is derived from an EMBL/GenBank/DDBJ whole genome shotgun (WGS) entry which is preliminary data.</text>
</comment>
<dbReference type="EC" id="3.4.19.13" evidence="1"/>
<comment type="function">
    <text evidence="1">Cleaves the gamma-glutamyl peptide bond of glutathione and glutathione conjugates.</text>
</comment>
<dbReference type="Pfam" id="PF01019">
    <property type="entry name" value="G_glu_transpept"/>
    <property type="match status" value="3"/>
</dbReference>
<organism evidence="3 4">
    <name type="scientific">Epichloe bromicola</name>
    <dbReference type="NCBI Taxonomy" id="79588"/>
    <lineage>
        <taxon>Eukaryota</taxon>
        <taxon>Fungi</taxon>
        <taxon>Dikarya</taxon>
        <taxon>Ascomycota</taxon>
        <taxon>Pezizomycotina</taxon>
        <taxon>Sordariomycetes</taxon>
        <taxon>Hypocreomycetidae</taxon>
        <taxon>Hypocreales</taxon>
        <taxon>Clavicipitaceae</taxon>
        <taxon>Epichloe</taxon>
    </lineage>
</organism>
<dbReference type="InterPro" id="IPR043138">
    <property type="entry name" value="GGT_lsub"/>
</dbReference>
<keyword evidence="1" id="KW-0012">Acyltransferase</keyword>
<dbReference type="InterPro" id="IPR029055">
    <property type="entry name" value="Ntn_hydrolases_N"/>
</dbReference>
<sequence>MRLPASPIVNLLLAVSLSHVPSCARAARELVFRPTTEGSCGAIATESVECSSIGRDLLARGGNAADALVGSTFCVGVIGMYHSGIGGGGFAMIRDADGNYEAVDFREVAGAAASQDMYQGNVAGSVYGGLAVGVPSEVRGLEYIHEKYGALPWKTVMQGAIHVARNGFKVSKDLIHYIDNTVKGRPDNFLLDDPNWAQDFAPNGETPVPTCRGSARQSGTWVGALVLTGETGRLLQVGEIMTRKRYANTLEKIADNGPNAFYTGDLGTEHQSRLFRLEPRKLTLHFPFVAAAMVKHIQQHNGTLTTSDFASYKVISRPVRNTTFRGINLYTVGAPASGSITLSILKTMEQYVPDNDANLTAHRFVEAMRFGYGARASVGDPGFVPGVDAFEARLLDASRARQTRELISDNHTLPVRAYDPDDVDLPRSHGTSHLVTADASGMATSLTTTVNLLFGAQIMEPSSGVILNNEMNDFSIPGVPNEFGFQPSKANFIRPFKRPLSSITPVIASLPDGTLYATVGAAGGSRIISATTLALWHTIEHGMTIKQALLEPRLHDQVMPNTLLLECDFDRAVAAGLAERKHHVTWVKPDLSAVQGIRRLEDGLLEAAAEPRQENSAGLTI</sequence>
<gene>
    <name evidence="3" type="primary">g5329</name>
    <name evidence="3" type="ORF">EsDP_00005329</name>
</gene>
<dbReference type="PANTHER" id="PTHR11686">
    <property type="entry name" value="GAMMA GLUTAMYL TRANSPEPTIDASE"/>
    <property type="match status" value="1"/>
</dbReference>
<evidence type="ECO:0000313" key="3">
    <source>
        <dbReference type="EMBL" id="GAB0137046.1"/>
    </source>
</evidence>
<feature type="chain" id="PRO_5045244312" description="Glutathione hydrolase" evidence="2">
    <location>
        <begin position="27"/>
        <end position="621"/>
    </location>
</feature>
<comment type="catalytic activity">
    <reaction evidence="1">
        <text>an S-substituted glutathione + H2O = an S-substituted L-cysteinylglycine + L-glutamate</text>
        <dbReference type="Rhea" id="RHEA:59468"/>
        <dbReference type="ChEBI" id="CHEBI:15377"/>
        <dbReference type="ChEBI" id="CHEBI:29985"/>
        <dbReference type="ChEBI" id="CHEBI:90779"/>
        <dbReference type="ChEBI" id="CHEBI:143103"/>
        <dbReference type="EC" id="3.4.19.13"/>
    </reaction>
</comment>
<reference evidence="4" key="1">
    <citation type="submission" date="2024-06" db="EMBL/GenBank/DDBJ databases">
        <title>Draft Genome Sequences of Epichloe bromicola Strains Isolated from Elymus ciliaris.</title>
        <authorList>
            <consortium name="Epichloe bromicola genome sequencing consortium"/>
            <person name="Miura A."/>
            <person name="Imano S."/>
            <person name="Ashida A."/>
            <person name="Sato I."/>
            <person name="Chiba S."/>
            <person name="Tanaka A."/>
            <person name="Camagna M."/>
            <person name="Takemoto D."/>
        </authorList>
    </citation>
    <scope>NUCLEOTIDE SEQUENCE [LARGE SCALE GENOMIC DNA]</scope>
    <source>
        <strain evidence="4">DP</strain>
    </source>
</reference>
<keyword evidence="2" id="KW-0732">Signal</keyword>
<evidence type="ECO:0000256" key="1">
    <source>
        <dbReference type="RuleBase" id="RU368068"/>
    </source>
</evidence>